<dbReference type="PANTHER" id="PTHR43619:SF2">
    <property type="entry name" value="S-ADENOSYL-L-METHIONINE-DEPENDENT METHYLTRANSFERASES SUPERFAMILY PROTEIN"/>
    <property type="match status" value="1"/>
</dbReference>
<sequence length="293" mass="32853">MDRGGLRIMKRQSDDTASISFTGLYTGEVWRRNDLAPQWLGSGAGPWLYRGLVPVEWLSRTLGGSNLRTILLQRHRIMDHLLEHWIREEGVTQVLEIASGLSPRGHRFRQCFPELTYVETDMPGMAERKRRALEQEGALSEGHQVVPLNVFHREGPESMESVVEQCFRPGEPIVVITEGLTSYFTLEDMVPFWERIAALGARHPGSRYLMETYLVPRSGAFSRAIRMGANALGRLSDSDVTFHFADAGEVERVFRGAGFAGVRVHDPAEYREYVELPSNRGDAVVRVVAAGTG</sequence>
<keyword evidence="2" id="KW-0808">Transferase</keyword>
<name>A0A9X5B446_9GAMM</name>
<evidence type="ECO:0000313" key="3">
    <source>
        <dbReference type="EMBL" id="MYL26231.1"/>
    </source>
</evidence>
<dbReference type="InterPro" id="IPR029063">
    <property type="entry name" value="SAM-dependent_MTases_sf"/>
</dbReference>
<dbReference type="GO" id="GO:0008168">
    <property type="term" value="F:methyltransferase activity"/>
    <property type="evidence" value="ECO:0007669"/>
    <property type="project" value="UniProtKB-KW"/>
</dbReference>
<dbReference type="Pfam" id="PF04072">
    <property type="entry name" value="LCM"/>
    <property type="match status" value="1"/>
</dbReference>
<organism evidence="3 4">
    <name type="scientific">Vreelandella halophila</name>
    <dbReference type="NCBI Taxonomy" id="86177"/>
    <lineage>
        <taxon>Bacteria</taxon>
        <taxon>Pseudomonadati</taxon>
        <taxon>Pseudomonadota</taxon>
        <taxon>Gammaproteobacteria</taxon>
        <taxon>Oceanospirillales</taxon>
        <taxon>Halomonadaceae</taxon>
        <taxon>Vreelandella</taxon>
    </lineage>
</organism>
<proteinExistence type="predicted"/>
<evidence type="ECO:0000256" key="2">
    <source>
        <dbReference type="ARBA" id="ARBA00022679"/>
    </source>
</evidence>
<accession>A0A9X5B446</accession>
<keyword evidence="4" id="KW-1185">Reference proteome</keyword>
<keyword evidence="1 3" id="KW-0489">Methyltransferase</keyword>
<dbReference type="GO" id="GO:0032259">
    <property type="term" value="P:methylation"/>
    <property type="evidence" value="ECO:0007669"/>
    <property type="project" value="UniProtKB-KW"/>
</dbReference>
<protein>
    <submittedName>
        <fullName evidence="3">Class I SAM-dependent methyltransferase</fullName>
    </submittedName>
</protein>
<dbReference type="PANTHER" id="PTHR43619">
    <property type="entry name" value="S-ADENOSYL-L-METHIONINE-DEPENDENT METHYLTRANSFERASE YKTD-RELATED"/>
    <property type="match status" value="1"/>
</dbReference>
<dbReference type="Gene3D" id="3.40.50.150">
    <property type="entry name" value="Vaccinia Virus protein VP39"/>
    <property type="match status" value="1"/>
</dbReference>
<reference evidence="3 4" key="1">
    <citation type="submission" date="2019-11" db="EMBL/GenBank/DDBJ databases">
        <title>Genome sequences of 17 halophilic strains isolated from different environments.</title>
        <authorList>
            <person name="Furrow R.E."/>
        </authorList>
    </citation>
    <scope>NUCLEOTIDE SEQUENCE [LARGE SCALE GENOMIC DNA]</scope>
    <source>
        <strain evidence="3 4">22507_15_FS</strain>
    </source>
</reference>
<evidence type="ECO:0000256" key="1">
    <source>
        <dbReference type="ARBA" id="ARBA00022603"/>
    </source>
</evidence>
<evidence type="ECO:0000313" key="4">
    <source>
        <dbReference type="Proteomes" id="UP000460751"/>
    </source>
</evidence>
<dbReference type="SUPFAM" id="SSF53335">
    <property type="entry name" value="S-adenosyl-L-methionine-dependent methyltransferases"/>
    <property type="match status" value="1"/>
</dbReference>
<dbReference type="Proteomes" id="UP000460751">
    <property type="component" value="Unassembled WGS sequence"/>
</dbReference>
<gene>
    <name evidence="3" type="ORF">GLW01_05420</name>
</gene>
<dbReference type="InterPro" id="IPR007213">
    <property type="entry name" value="Ppm1/Ppm2/Tcmp"/>
</dbReference>
<dbReference type="EMBL" id="WMEX01000002">
    <property type="protein sequence ID" value="MYL26231.1"/>
    <property type="molecule type" value="Genomic_DNA"/>
</dbReference>
<comment type="caution">
    <text evidence="3">The sequence shown here is derived from an EMBL/GenBank/DDBJ whole genome shotgun (WGS) entry which is preliminary data.</text>
</comment>
<dbReference type="AlphaFoldDB" id="A0A9X5B446"/>